<protein>
    <submittedName>
        <fullName evidence="2">Uncharacterized protein</fullName>
    </submittedName>
</protein>
<feature type="compositionally biased region" description="Acidic residues" evidence="1">
    <location>
        <begin position="426"/>
        <end position="448"/>
    </location>
</feature>
<feature type="region of interest" description="Disordered" evidence="1">
    <location>
        <begin position="320"/>
        <end position="829"/>
    </location>
</feature>
<feature type="compositionally biased region" description="Acidic residues" evidence="1">
    <location>
        <begin position="794"/>
        <end position="825"/>
    </location>
</feature>
<reference evidence="2 3" key="1">
    <citation type="submission" date="2023-08" db="EMBL/GenBank/DDBJ databases">
        <authorList>
            <person name="Girao M."/>
            <person name="Carvalho M.F."/>
        </authorList>
    </citation>
    <scope>NUCLEOTIDE SEQUENCE [LARGE SCALE GENOMIC DNA]</scope>
    <source>
        <strain evidence="2 3">CT-R113</strain>
    </source>
</reference>
<name>A0ABU7K6Q6_9ACTN</name>
<accession>A0ABU7K6Q6</accession>
<dbReference type="EMBL" id="JAUZMY010000010">
    <property type="protein sequence ID" value="MEE2037936.1"/>
    <property type="molecule type" value="Genomic_DNA"/>
</dbReference>
<feature type="compositionally biased region" description="Basic and acidic residues" evidence="1">
    <location>
        <begin position="675"/>
        <end position="684"/>
    </location>
</feature>
<dbReference type="Proteomes" id="UP001356095">
    <property type="component" value="Unassembled WGS sequence"/>
</dbReference>
<feature type="compositionally biased region" description="Acidic residues" evidence="1">
    <location>
        <begin position="479"/>
        <end position="496"/>
    </location>
</feature>
<evidence type="ECO:0000313" key="3">
    <source>
        <dbReference type="Proteomes" id="UP001356095"/>
    </source>
</evidence>
<feature type="compositionally biased region" description="Basic and acidic residues" evidence="1">
    <location>
        <begin position="546"/>
        <end position="567"/>
    </location>
</feature>
<dbReference type="RefSeq" id="WP_330091727.1">
    <property type="nucleotide sequence ID" value="NZ_JAUZMY010000010.1"/>
</dbReference>
<keyword evidence="3" id="KW-1185">Reference proteome</keyword>
<feature type="compositionally biased region" description="Low complexity" evidence="1">
    <location>
        <begin position="370"/>
        <end position="397"/>
    </location>
</feature>
<proteinExistence type="predicted"/>
<evidence type="ECO:0000256" key="1">
    <source>
        <dbReference type="SAM" id="MobiDB-lite"/>
    </source>
</evidence>
<comment type="caution">
    <text evidence="2">The sequence shown here is derived from an EMBL/GenBank/DDBJ whole genome shotgun (WGS) entry which is preliminary data.</text>
</comment>
<organism evidence="2 3">
    <name type="scientific">Nocardiopsis codii</name>
    <dbReference type="NCBI Taxonomy" id="3065942"/>
    <lineage>
        <taxon>Bacteria</taxon>
        <taxon>Bacillati</taxon>
        <taxon>Actinomycetota</taxon>
        <taxon>Actinomycetes</taxon>
        <taxon>Streptosporangiales</taxon>
        <taxon>Nocardiopsidaceae</taxon>
        <taxon>Nocardiopsis</taxon>
    </lineage>
</organism>
<gene>
    <name evidence="2" type="ORF">Q8791_11980</name>
</gene>
<evidence type="ECO:0000313" key="2">
    <source>
        <dbReference type="EMBL" id="MEE2037936.1"/>
    </source>
</evidence>
<sequence>MPESTYHQIHFAWAEPTLLGRVGPGPASSSLPESEQPVLRSWRDRLVPALTADYRSALPDADPADYPETLWAHAYPDGQAALVYRWPGDVRSAHAWAIVGPGYGLTLPRILALHENPNTRPAQRRPPAPGWAAMDTLPTPEPWERTAAPGAVRTRDRHAAETVVDREPLLVGAVAAALARPDLPVHIALAPERADLWQAVQLRFLWGMHRALHDVLTPPRAIPAAGWSWSFSTYDPVLGTADGQHLAFGPPPAEGSPPFLNPPPSEHRRTAEGLVAVLRDEGGDALAAHLAERGVPAAPTFADRRDLLSDWLDPRPRAASAGTVLETGGGPGAERNSGLDNDPWTPGTGIDPWPPAFPGTDTDPWPPAFPGTGAEPPAAEASGVGEAAVAHGEPEPGSARTGGVRDEAADADGTGRRLGKGAFDDTAFDPDFDPAFDVEDVPEAEALPDADTGHGSGPARGADPNPDDRRSRALAFGTDEQDLPDLPEAEAPGEEETGPRPPSDPRPPRGRPGAVPPPPAARLGQGSLRGFAEEISRASDTGLGDGRVRPSAEGTDRGPDSGTDRGADTASAHESGGATPPGRSNEALWPVTGSEPQPLPEEPEPEGRGGGATDAPSVSRRPRIAPAHEEPESLDTLWQEEEGPESPDGSTRGPSIFDAPEPHAQRDLQGLLDPPEWHAFHGADEIVTDDPTPVAGRPRMFGRTLRRAADRDARAARRRLAAEPATAPEPVEEPEVPDAPEARETHEWTIAASPADRRDPPADGLPDTFSAPVPTPAPETRVPADAPPLWGAPADEEEHGADGEEPLDYAAETEPDHDDPYDEGASDDHWPTQYADLPLARLERWHSRRGPEGARVDVVDARAAVRAERGELRRVREERDHYHAEVQDLRRDVARLDRPWLDSEDEEDDDAFGAPRTRRWPSRVLVLVLLVACLATGLEAGARFDLGTLELLALLGDRIASLF</sequence>